<proteinExistence type="predicted"/>
<gene>
    <name evidence="1" type="ORF">GBF38_006349</name>
</gene>
<keyword evidence="2" id="KW-1185">Reference proteome</keyword>
<dbReference type="Proteomes" id="UP000805704">
    <property type="component" value="Chromosome 14"/>
</dbReference>
<protein>
    <submittedName>
        <fullName evidence="1">Uncharacterized protein</fullName>
    </submittedName>
</protein>
<comment type="caution">
    <text evidence="1">The sequence shown here is derived from an EMBL/GenBank/DDBJ whole genome shotgun (WGS) entry which is preliminary data.</text>
</comment>
<reference evidence="1" key="1">
    <citation type="submission" date="2020-04" db="EMBL/GenBank/DDBJ databases">
        <title>A chromosome-scale assembly and high-density genetic map of the yellow drum (Nibea albiflora) genome.</title>
        <authorList>
            <person name="Xu D."/>
            <person name="Zhang W."/>
            <person name="Chen R."/>
            <person name="Tan P."/>
            <person name="Wang L."/>
            <person name="Song H."/>
            <person name="Tian L."/>
            <person name="Zhu Q."/>
            <person name="Wang B."/>
        </authorList>
    </citation>
    <scope>NUCLEOTIDE SEQUENCE</scope>
    <source>
        <strain evidence="1">ZJHYS-2018</strain>
    </source>
</reference>
<accession>A0ACB7FEM7</accession>
<organism evidence="1 2">
    <name type="scientific">Nibea albiflora</name>
    <name type="common">Yellow drum</name>
    <name type="synonym">Corvina albiflora</name>
    <dbReference type="NCBI Taxonomy" id="240163"/>
    <lineage>
        <taxon>Eukaryota</taxon>
        <taxon>Metazoa</taxon>
        <taxon>Chordata</taxon>
        <taxon>Craniata</taxon>
        <taxon>Vertebrata</taxon>
        <taxon>Euteleostomi</taxon>
        <taxon>Actinopterygii</taxon>
        <taxon>Neopterygii</taxon>
        <taxon>Teleostei</taxon>
        <taxon>Neoteleostei</taxon>
        <taxon>Acanthomorphata</taxon>
        <taxon>Eupercaria</taxon>
        <taxon>Sciaenidae</taxon>
        <taxon>Nibea</taxon>
    </lineage>
</organism>
<evidence type="ECO:0000313" key="1">
    <source>
        <dbReference type="EMBL" id="KAG8011511.1"/>
    </source>
</evidence>
<dbReference type="EMBL" id="CM024802">
    <property type="protein sequence ID" value="KAG8011511.1"/>
    <property type="molecule type" value="Genomic_DNA"/>
</dbReference>
<evidence type="ECO:0000313" key="2">
    <source>
        <dbReference type="Proteomes" id="UP000805704"/>
    </source>
</evidence>
<name>A0ACB7FEM7_NIBAL</name>
<sequence length="89" mass="9951">MVIGMWRFAQCTHPLTAAGEQRRGRALPRSADGDSSDLRRTARPPTDGQTSDGRSDLRRTVRPPTDGQLLEKVPRAQVEFMMGLVYTPR</sequence>